<dbReference type="EMBL" id="LAZR01008654">
    <property type="protein sequence ID" value="KKM77369.1"/>
    <property type="molecule type" value="Genomic_DNA"/>
</dbReference>
<dbReference type="AlphaFoldDB" id="A0A0F9K5K4"/>
<protein>
    <submittedName>
        <fullName evidence="1">Uncharacterized protein</fullName>
    </submittedName>
</protein>
<evidence type="ECO:0000313" key="1">
    <source>
        <dbReference type="EMBL" id="KKM77369.1"/>
    </source>
</evidence>
<sequence>MASKVFPDELTEKSPGEQFDYVFDFVDDLDGDTIGSGTVRVLDGIGVDVTQKIAPPGGVFGAWTASGTSLTVTFEIPKVGFSSSYLAAFTLTSVTSGEKFTKYLGIQVDDPQGVW</sequence>
<reference evidence="1" key="1">
    <citation type="journal article" date="2015" name="Nature">
        <title>Complex archaea that bridge the gap between prokaryotes and eukaryotes.</title>
        <authorList>
            <person name="Spang A."/>
            <person name="Saw J.H."/>
            <person name="Jorgensen S.L."/>
            <person name="Zaremba-Niedzwiedzka K."/>
            <person name="Martijn J."/>
            <person name="Lind A.E."/>
            <person name="van Eijk R."/>
            <person name="Schleper C."/>
            <person name="Guy L."/>
            <person name="Ettema T.J."/>
        </authorList>
    </citation>
    <scope>NUCLEOTIDE SEQUENCE</scope>
</reference>
<accession>A0A0F9K5K4</accession>
<name>A0A0F9K5K4_9ZZZZ</name>
<comment type="caution">
    <text evidence="1">The sequence shown here is derived from an EMBL/GenBank/DDBJ whole genome shotgun (WGS) entry which is preliminary data.</text>
</comment>
<proteinExistence type="predicted"/>
<gene>
    <name evidence="1" type="ORF">LCGC14_1370720</name>
</gene>
<organism evidence="1">
    <name type="scientific">marine sediment metagenome</name>
    <dbReference type="NCBI Taxonomy" id="412755"/>
    <lineage>
        <taxon>unclassified sequences</taxon>
        <taxon>metagenomes</taxon>
        <taxon>ecological metagenomes</taxon>
    </lineage>
</organism>